<dbReference type="PANTHER" id="PTHR10963:SF55">
    <property type="entry name" value="GLYCOSIDE HYDROLASE FAMILY 16 PROTEIN"/>
    <property type="match status" value="1"/>
</dbReference>
<dbReference type="Gene3D" id="2.60.120.260">
    <property type="entry name" value="Galactose-binding domain-like"/>
    <property type="match status" value="1"/>
</dbReference>
<gene>
    <name evidence="4" type="ORF">DXB93_18740</name>
</gene>
<comment type="similarity">
    <text evidence="1">Belongs to the glycosyl hydrolase 16 family.</text>
</comment>
<reference evidence="4 5" key="1">
    <citation type="submission" date="2018-08" db="EMBL/GenBank/DDBJ databases">
        <title>A genome reference for cultivated species of the human gut microbiota.</title>
        <authorList>
            <person name="Zou Y."/>
            <person name="Xue W."/>
            <person name="Luo G."/>
        </authorList>
    </citation>
    <scope>NUCLEOTIDE SEQUENCE [LARGE SCALE GENOMIC DNA]</scope>
    <source>
        <strain evidence="4 5">OM06-4</strain>
    </source>
</reference>
<dbReference type="PANTHER" id="PTHR10963">
    <property type="entry name" value="GLYCOSYL HYDROLASE-RELATED"/>
    <property type="match status" value="1"/>
</dbReference>
<sequence length="751" mass="83056">MEGYKMSKNYKKKIVVAMLSGVLGICAYTGNSIGINAEGLDNAVGDSVTENVNSSLNRASNGNFEGSEISNKSTWNIKPYGVSTIITDEDNSYGKIALETTDEYILKRIPTTPGKTYRVTADLKVATRNNAVPTGGYFTARSLENDTYGAVYNEIKLTDILKNWTSQSFEFVAQDNEALVGIVKYKPDDTTINTKKTEISIDNLVVVEKGDIDYKMVWHDEFNESDLDKDTWSYMPGTVARSEQQNYTTSKDNVYLKDGELVFKATKREKVESNPRRPQGREIKYDSGFINTSGKVDFLYGRIEMKAKLPKGQGAFPAFWLMGTSYGWPGGGEIDIMELIGAPTKERMETGDTDPTDNGRQSNKIVYGTPHFYYVNGDVDKDGSYDPYELGGNVRITEDFSDEYHIFGIDWTPERIDWYLDGVIYNSMNLSGNERLDAAGLSMNRPQIMKLNLATGGDWAGDAGDHLDEDETTMRVDWVRWYQNSEQKKAADEWYANAPKFSGLEDIIIKEGSNYDVLSGVSVDKNNYTISASIDDEYMYKNTGEMALVNTINKGEIANLKTGVYNVHYHAVPTGVNLNGDSLAQGKAYPTILKTKTLIVLPKEGITGVVGEKLSSIALPDGWSWINPEQTISENELYSVYFTTGSESKKARGIIVNIPVEIKDLESGNPSIENESPTTSVSRGIGLNTDVNEKITSEAVMNEAVSNNIVATGDNTTILPLLLSIFVTTAGILGFNKSKGKNKLVLKEQSK</sequence>
<dbReference type="GO" id="GO:0005975">
    <property type="term" value="P:carbohydrate metabolic process"/>
    <property type="evidence" value="ECO:0007669"/>
    <property type="project" value="InterPro"/>
</dbReference>
<dbReference type="GO" id="GO:0004553">
    <property type="term" value="F:hydrolase activity, hydrolyzing O-glycosyl compounds"/>
    <property type="evidence" value="ECO:0007669"/>
    <property type="project" value="InterPro"/>
</dbReference>
<dbReference type="Pfam" id="PF00722">
    <property type="entry name" value="Glyco_hydro_16"/>
    <property type="match status" value="1"/>
</dbReference>
<accession>A0A3E3E4E7</accession>
<dbReference type="AlphaFoldDB" id="A0A3E3E4E7"/>
<comment type="caution">
    <text evidence="4">The sequence shown here is derived from an EMBL/GenBank/DDBJ whole genome shotgun (WGS) entry which is preliminary data.</text>
</comment>
<dbReference type="SUPFAM" id="SSF49899">
    <property type="entry name" value="Concanavalin A-like lectins/glucanases"/>
    <property type="match status" value="1"/>
</dbReference>
<keyword evidence="2" id="KW-0812">Transmembrane</keyword>
<evidence type="ECO:0000259" key="3">
    <source>
        <dbReference type="PROSITE" id="PS51762"/>
    </source>
</evidence>
<keyword evidence="2" id="KW-1133">Transmembrane helix</keyword>
<evidence type="ECO:0000313" key="5">
    <source>
        <dbReference type="Proteomes" id="UP000261032"/>
    </source>
</evidence>
<feature type="domain" description="GH16" evidence="3">
    <location>
        <begin position="162"/>
        <end position="487"/>
    </location>
</feature>
<dbReference type="EMBL" id="QUSL01000071">
    <property type="protein sequence ID" value="RGD76441.1"/>
    <property type="molecule type" value="Genomic_DNA"/>
</dbReference>
<keyword evidence="4" id="KW-0378">Hydrolase</keyword>
<keyword evidence="2" id="KW-0472">Membrane</keyword>
<organism evidence="4 5">
    <name type="scientific">Thomasclavelia ramosa</name>
    <dbReference type="NCBI Taxonomy" id="1547"/>
    <lineage>
        <taxon>Bacteria</taxon>
        <taxon>Bacillati</taxon>
        <taxon>Bacillota</taxon>
        <taxon>Erysipelotrichia</taxon>
        <taxon>Erysipelotrichales</taxon>
        <taxon>Coprobacillaceae</taxon>
        <taxon>Thomasclavelia</taxon>
    </lineage>
</organism>
<dbReference type="InterPro" id="IPR013320">
    <property type="entry name" value="ConA-like_dom_sf"/>
</dbReference>
<feature type="transmembrane region" description="Helical" evidence="2">
    <location>
        <begin position="717"/>
        <end position="735"/>
    </location>
</feature>
<name>A0A3E3E4E7_9FIRM</name>
<evidence type="ECO:0000313" key="4">
    <source>
        <dbReference type="EMBL" id="RGD76441.1"/>
    </source>
</evidence>
<protein>
    <submittedName>
        <fullName evidence="4">Glycoside hydrolase family 16 protein</fullName>
    </submittedName>
</protein>
<dbReference type="CDD" id="cd08023">
    <property type="entry name" value="GH16_laminarinase_like"/>
    <property type="match status" value="1"/>
</dbReference>
<dbReference type="Gene3D" id="2.60.120.200">
    <property type="match status" value="1"/>
</dbReference>
<dbReference type="Proteomes" id="UP000261032">
    <property type="component" value="Unassembled WGS sequence"/>
</dbReference>
<dbReference type="InterPro" id="IPR000757">
    <property type="entry name" value="Beta-glucanase-like"/>
</dbReference>
<evidence type="ECO:0000256" key="1">
    <source>
        <dbReference type="ARBA" id="ARBA00006865"/>
    </source>
</evidence>
<proteinExistence type="inferred from homology"/>
<evidence type="ECO:0000256" key="2">
    <source>
        <dbReference type="SAM" id="Phobius"/>
    </source>
</evidence>
<dbReference type="PROSITE" id="PS51762">
    <property type="entry name" value="GH16_2"/>
    <property type="match status" value="1"/>
</dbReference>
<dbReference type="InterPro" id="IPR050546">
    <property type="entry name" value="Glycosyl_Hydrlase_16"/>
</dbReference>